<organism evidence="1">
    <name type="scientific">Prochlorococcus marinus XMU1424</name>
    <dbReference type="NCBI Taxonomy" id="2774497"/>
    <lineage>
        <taxon>Bacteria</taxon>
        <taxon>Bacillati</taxon>
        <taxon>Cyanobacteriota</taxon>
        <taxon>Cyanophyceae</taxon>
        <taxon>Synechococcales</taxon>
        <taxon>Prochlorococcaceae</taxon>
        <taxon>Prochlorococcus</taxon>
    </lineage>
</organism>
<evidence type="ECO:0000313" key="1">
    <source>
        <dbReference type="EMBL" id="MBO6987334.1"/>
    </source>
</evidence>
<sequence>MSRKKWTTEEDDFLRKNFVLSNGSLAKNLKVDRRAIRRRYAALNIDRPFGRDSLEIARFSIIREKCKDLVPEKWFQYPALRREALKNEVVYYWTGEDCKKCRKPTIRYSASGKCKVCQDSQNKERNQRPEVKESNRLYAKKIRKEKPELLKKQRLQRYANDDKRQLLLNSAREWRRRNPEYFKNHNRNYAIKNPLDRKLIKDNRRARKINANVILNEEEKKRIKKLIKDMKTINKKEGRIAAHIDHLLPLSKGGLHEPSNLQVISTKANLFWKDKIKCCPYPKPKKWNEPKCEIFF</sequence>
<gene>
    <name evidence="1" type="ORF">JJ833_00550</name>
</gene>
<reference evidence="1" key="1">
    <citation type="journal article" date="2021" name="Front. Mar. Sci.">
        <title>Genomes of Diverse Isolates of Prochlorococcus High-Light-Adapted Clade II in the Western Pacific Ocean.</title>
        <authorList>
            <person name="Yan W."/>
            <person name="Feng X."/>
            <person name="Zhang W."/>
            <person name="Nawaz M.Z."/>
            <person name="Luo T."/>
            <person name="Zhang R."/>
            <person name="Jiao N."/>
        </authorList>
    </citation>
    <scope>NUCLEOTIDE SEQUENCE</scope>
    <source>
        <strain evidence="1">XMU1424</strain>
    </source>
</reference>
<dbReference type="EMBL" id="JAEPLE010000001">
    <property type="protein sequence ID" value="MBO6987334.1"/>
    <property type="molecule type" value="Genomic_DNA"/>
</dbReference>
<name>A0A9D9FZ34_PROMR</name>
<dbReference type="AlphaFoldDB" id="A0A9D9FZ34"/>
<protein>
    <recommendedName>
        <fullName evidence="2">HNH nuclease domain-containing protein</fullName>
    </recommendedName>
</protein>
<evidence type="ECO:0008006" key="2">
    <source>
        <dbReference type="Google" id="ProtNLM"/>
    </source>
</evidence>
<comment type="caution">
    <text evidence="1">The sequence shown here is derived from an EMBL/GenBank/DDBJ whole genome shotgun (WGS) entry which is preliminary data.</text>
</comment>
<proteinExistence type="predicted"/>
<accession>A0A9D9FZ34</accession>